<dbReference type="OrthoDB" id="7793849at2"/>
<dbReference type="RefSeq" id="WP_153346475.1">
    <property type="nucleotide sequence ID" value="NZ_WIVE01000080.1"/>
</dbReference>
<dbReference type="EMBL" id="WIVE01000080">
    <property type="protein sequence ID" value="MQX38228.1"/>
    <property type="molecule type" value="Genomic_DNA"/>
</dbReference>
<evidence type="ECO:0000313" key="3">
    <source>
        <dbReference type="Proteomes" id="UP000434582"/>
    </source>
</evidence>
<proteinExistence type="predicted"/>
<feature type="signal peptide" evidence="1">
    <location>
        <begin position="1"/>
        <end position="26"/>
    </location>
</feature>
<reference evidence="2 3" key="1">
    <citation type="submission" date="2019-10" db="EMBL/GenBank/DDBJ databases">
        <title>Draft whole-genome sequence of the purple nonsulfur photosynthetic bacterium Roseospira navarrensis DSM 15114.</title>
        <authorList>
            <person name="Kyndt J.A."/>
            <person name="Meyer T.E."/>
        </authorList>
    </citation>
    <scope>NUCLEOTIDE SEQUENCE [LARGE SCALE GENOMIC DNA]</scope>
    <source>
        <strain evidence="2 3">DSM 15114</strain>
    </source>
</reference>
<dbReference type="AlphaFoldDB" id="A0A7X2D4S4"/>
<keyword evidence="1" id="KW-0732">Signal</keyword>
<name>A0A7X2D4S4_9PROT</name>
<evidence type="ECO:0000313" key="2">
    <source>
        <dbReference type="EMBL" id="MQX38228.1"/>
    </source>
</evidence>
<comment type="caution">
    <text evidence="2">The sequence shown here is derived from an EMBL/GenBank/DDBJ whole genome shotgun (WGS) entry which is preliminary data.</text>
</comment>
<organism evidence="2 3">
    <name type="scientific">Roseospira navarrensis</name>
    <dbReference type="NCBI Taxonomy" id="140058"/>
    <lineage>
        <taxon>Bacteria</taxon>
        <taxon>Pseudomonadati</taxon>
        <taxon>Pseudomonadota</taxon>
        <taxon>Alphaproteobacteria</taxon>
        <taxon>Rhodospirillales</taxon>
        <taxon>Rhodospirillaceae</taxon>
        <taxon>Roseospira</taxon>
    </lineage>
</organism>
<gene>
    <name evidence="2" type="ORF">GHC57_17060</name>
</gene>
<dbReference type="Proteomes" id="UP000434582">
    <property type="component" value="Unassembled WGS sequence"/>
</dbReference>
<accession>A0A7X2D4S4</accession>
<evidence type="ECO:0000256" key="1">
    <source>
        <dbReference type="SAM" id="SignalP"/>
    </source>
</evidence>
<feature type="chain" id="PRO_5030787203" evidence="1">
    <location>
        <begin position="27"/>
        <end position="362"/>
    </location>
</feature>
<keyword evidence="3" id="KW-1185">Reference proteome</keyword>
<sequence>MAGRSMLKGLALVCGLVAAGSGPAVAQTAPPLVHVRPVEVIDRQGFDRPLTAYTLMVPTHWQATGGVQWDPSNACNRSGYNFSWKASAPDESEGVAILPAITWTSQPGGPCPQLQVNSARDLLSVIVNRTLPNARVLDYRARPDLARDLQALSHREDYGSMSYQMTVDAGELLIGFIDERGREMRGSVAAAMTLWRIDTPSLYGLPGSSISGGQSLPGFVAAAEAGRLDLRVAEMIRKSIRPGPEWSRRIAQHHAVLNRQNTRHASRMAQITSQTNSEISDMIHQGYRDRAAISDRGQRERVEAIRGVETYDDPINGGTVQLDNTYRHAWQLRDGTYVLTDDAFFNPQQYLGMDGQPLQATR</sequence>
<protein>
    <submittedName>
        <fullName evidence="2">Uncharacterized protein</fullName>
    </submittedName>
</protein>